<dbReference type="Proteomes" id="UP000232631">
    <property type="component" value="Chromosome"/>
</dbReference>
<dbReference type="AlphaFoldDB" id="A0A2H4VQH3"/>
<dbReference type="InterPro" id="IPR029062">
    <property type="entry name" value="Class_I_gatase-like"/>
</dbReference>
<dbReference type="GO" id="GO:0005737">
    <property type="term" value="C:cytoplasm"/>
    <property type="evidence" value="ECO:0007669"/>
    <property type="project" value="TreeGrafter"/>
</dbReference>
<dbReference type="EMBL" id="CP017766">
    <property type="protein sequence ID" value="AUB55773.1"/>
    <property type="molecule type" value="Genomic_DNA"/>
</dbReference>
<dbReference type="PANTHER" id="PTHR48094">
    <property type="entry name" value="PROTEIN/NUCLEIC ACID DEGLYCASE DJ-1-RELATED"/>
    <property type="match status" value="1"/>
</dbReference>
<dbReference type="InterPro" id="IPR002818">
    <property type="entry name" value="DJ-1/PfpI"/>
</dbReference>
<dbReference type="KEGG" id="msub:BK009_06480"/>
<keyword evidence="3" id="KW-0315">Glutamine amidotransferase</keyword>
<dbReference type="PANTHER" id="PTHR48094:SF19">
    <property type="entry name" value="DJ-1_PFPI DOMAIN-CONTAINING PROTEIN"/>
    <property type="match status" value="1"/>
</dbReference>
<dbReference type="GO" id="GO:0016740">
    <property type="term" value="F:transferase activity"/>
    <property type="evidence" value="ECO:0007669"/>
    <property type="project" value="UniProtKB-KW"/>
</dbReference>
<evidence type="ECO:0000313" key="7">
    <source>
        <dbReference type="Proteomes" id="UP000591058"/>
    </source>
</evidence>
<dbReference type="Proteomes" id="UP000232806">
    <property type="component" value="Chromosome"/>
</dbReference>
<dbReference type="Pfam" id="PF01965">
    <property type="entry name" value="DJ-1_PfpI"/>
    <property type="match status" value="1"/>
</dbReference>
<organism evidence="3 5">
    <name type="scientific">Methanobacterium subterraneum</name>
    <dbReference type="NCBI Taxonomy" id="59277"/>
    <lineage>
        <taxon>Archaea</taxon>
        <taxon>Methanobacteriati</taxon>
        <taxon>Methanobacteriota</taxon>
        <taxon>Methanomada group</taxon>
        <taxon>Methanobacteria</taxon>
        <taxon>Methanobacteriales</taxon>
        <taxon>Methanobacteriaceae</taxon>
        <taxon>Methanobacterium</taxon>
    </lineage>
</organism>
<dbReference type="Proteomes" id="UP000591058">
    <property type="component" value="Unassembled WGS sequence"/>
</dbReference>
<reference evidence="4 7" key="2">
    <citation type="submission" date="2020-04" db="EMBL/GenBank/DDBJ databases">
        <title>Draft genome of Methanobacterium subterraneum isolated from animal feces.</title>
        <authorList>
            <person name="Ouboter H.T."/>
            <person name="Berger S."/>
            <person name="Gungor E."/>
            <person name="Jetten M.S.M."/>
            <person name="Welte C.U."/>
        </authorList>
    </citation>
    <scope>NUCLEOTIDE SEQUENCE [LARGE SCALE GENOMIC DNA]</scope>
    <source>
        <strain evidence="4">HO_2020</strain>
    </source>
</reference>
<keyword evidence="5" id="KW-1185">Reference proteome</keyword>
<feature type="domain" description="DJ-1/PfpI" evidence="1">
    <location>
        <begin position="2"/>
        <end position="166"/>
    </location>
</feature>
<dbReference type="RefSeq" id="WP_100905753.1">
    <property type="nucleotide sequence ID" value="NZ_CP017766.1"/>
</dbReference>
<keyword evidence="3" id="KW-0808">Transferase</keyword>
<protein>
    <submittedName>
        <fullName evidence="3">Glutamine amidotransferase</fullName>
    </submittedName>
</protein>
<proteinExistence type="predicted"/>
<dbReference type="InterPro" id="IPR050325">
    <property type="entry name" value="Prot/Nucl_acid_deglycase"/>
</dbReference>
<dbReference type="Gene3D" id="3.40.50.880">
    <property type="match status" value="1"/>
</dbReference>
<dbReference type="SUPFAM" id="SSF52317">
    <property type="entry name" value="Class I glutamine amidotransferase-like"/>
    <property type="match status" value="1"/>
</dbReference>
<name>A0A2H4VQH3_9EURY</name>
<evidence type="ECO:0000313" key="3">
    <source>
        <dbReference type="EMBL" id="AUB60363.1"/>
    </source>
</evidence>
<evidence type="ECO:0000313" key="5">
    <source>
        <dbReference type="Proteomes" id="UP000232631"/>
    </source>
</evidence>
<dbReference type="EMBL" id="JABBYL010000016">
    <property type="protein sequence ID" value="NMO09139.1"/>
    <property type="molecule type" value="Genomic_DNA"/>
</dbReference>
<evidence type="ECO:0000313" key="6">
    <source>
        <dbReference type="Proteomes" id="UP000232806"/>
    </source>
</evidence>
<accession>A0A2H4VQH3</accession>
<dbReference type="EMBL" id="CP017768">
    <property type="protein sequence ID" value="AUB60363.1"/>
    <property type="molecule type" value="Genomic_DNA"/>
</dbReference>
<evidence type="ECO:0000259" key="1">
    <source>
        <dbReference type="Pfam" id="PF01965"/>
    </source>
</evidence>
<evidence type="ECO:0000313" key="4">
    <source>
        <dbReference type="EMBL" id="NMO09139.1"/>
    </source>
</evidence>
<evidence type="ECO:0000313" key="2">
    <source>
        <dbReference type="EMBL" id="AUB55773.1"/>
    </source>
</evidence>
<gene>
    <name evidence="2" type="ORF">BK007_07015</name>
    <name evidence="3" type="ORF">BK009_06480</name>
    <name evidence="4" type="ORF">HG719_04715</name>
</gene>
<dbReference type="GeneID" id="35126121"/>
<reference evidence="5 6" key="1">
    <citation type="submission" date="2016-10" db="EMBL/GenBank/DDBJ databases">
        <title>Comparative genomics between deep and shallow subseafloor isolates.</title>
        <authorList>
            <person name="Ishii S."/>
            <person name="Miller J.R."/>
            <person name="Sutton G."/>
            <person name="Suzuki S."/>
            <person name="Methe B."/>
            <person name="Inagaki F."/>
            <person name="Imachi H."/>
        </authorList>
    </citation>
    <scope>NUCLEOTIDE SEQUENCE [LARGE SCALE GENOMIC DNA]</scope>
    <source>
        <strain evidence="3 5">A8p</strain>
        <strain evidence="2 6">MO-MB1</strain>
    </source>
</reference>
<dbReference type="OrthoDB" id="67923at2157"/>
<sequence length="193" mass="21212">MKTAYLLVFDGLSDWEPGLALAEMNKSADYQVKTVGFSQDIAVTMGGVSIIPDCALNEIDYSEAAILVLPGGEMWENDPVMDLLPVVGKFIDLKIPVAAICGPTVFLARHGFIENVAHTSNGRNYLKNLIGEYRGNDLYVNQPSVSSEGIITANGIASVEFARDILGELSIYDENTLKRWYDFFKTPNLNDNL</sequence>
<accession>A0A2H4VCF4</accession>